<name>A0A318HEA2_9BURK</name>
<dbReference type="EMBL" id="QJJS01000003">
    <property type="protein sequence ID" value="PXW98043.1"/>
    <property type="molecule type" value="Genomic_DNA"/>
</dbReference>
<dbReference type="Gene3D" id="3.30.110.170">
    <property type="entry name" value="Protein of unknown function (DUF541), domain 1"/>
    <property type="match status" value="1"/>
</dbReference>
<feature type="signal peptide" evidence="1">
    <location>
        <begin position="1"/>
        <end position="24"/>
    </location>
</feature>
<dbReference type="Pfam" id="PF04402">
    <property type="entry name" value="SIMPL"/>
    <property type="match status" value="1"/>
</dbReference>
<evidence type="ECO:0000313" key="3">
    <source>
        <dbReference type="Proteomes" id="UP000247811"/>
    </source>
</evidence>
<keyword evidence="1" id="KW-0732">Signal</keyword>
<dbReference type="Proteomes" id="UP000247811">
    <property type="component" value="Unassembled WGS sequence"/>
</dbReference>
<reference evidence="2 3" key="1">
    <citation type="submission" date="2018-05" db="EMBL/GenBank/DDBJ databases">
        <title>Genomic Encyclopedia of Type Strains, Phase IV (KMG-IV): sequencing the most valuable type-strain genomes for metagenomic binning, comparative biology and taxonomic classification.</title>
        <authorList>
            <person name="Goeker M."/>
        </authorList>
    </citation>
    <scope>NUCLEOTIDE SEQUENCE [LARGE SCALE GENOMIC DNA]</scope>
    <source>
        <strain evidence="2 3">DSM 566</strain>
    </source>
</reference>
<dbReference type="RefSeq" id="WP_245909407.1">
    <property type="nucleotide sequence ID" value="NZ_QJJS01000003.1"/>
</dbReference>
<sequence>MNTRRSNGARAVVTAMLGAGLLLAAPWGRAADPGASAPREQVVNLGASSTIEVEPDVLMVTLQAVRDGTEAAAVQSQLKQVLGAALDEARRQAAAGRMEVSTGTFQLSPRYGKDGRISGWVGQAELLLQGSDGERVAATAGRLAGLNVVSTGYGLSRELRERHERQLTAQAVARFRTRAGEVAKAFGATNYELREVSVDSGGEQPGRPMVVMAMRAKGAAAEAAPMPTEAGRMTLSATVQGSVRLLP</sequence>
<dbReference type="PANTHER" id="PTHR34387">
    <property type="entry name" value="SLR1258 PROTEIN"/>
    <property type="match status" value="1"/>
</dbReference>
<proteinExistence type="predicted"/>
<evidence type="ECO:0000313" key="2">
    <source>
        <dbReference type="EMBL" id="PXW98043.1"/>
    </source>
</evidence>
<dbReference type="Gene3D" id="3.30.70.2970">
    <property type="entry name" value="Protein of unknown function (DUF541), domain 2"/>
    <property type="match status" value="1"/>
</dbReference>
<dbReference type="AlphaFoldDB" id="A0A318HEA2"/>
<dbReference type="GO" id="GO:0006974">
    <property type="term" value="P:DNA damage response"/>
    <property type="evidence" value="ECO:0007669"/>
    <property type="project" value="TreeGrafter"/>
</dbReference>
<accession>A0A318HEA2</accession>
<dbReference type="InterPro" id="IPR007497">
    <property type="entry name" value="SIMPL/DUF541"/>
</dbReference>
<keyword evidence="3" id="KW-1185">Reference proteome</keyword>
<dbReference type="InterPro" id="IPR052022">
    <property type="entry name" value="26kDa_periplasmic_antigen"/>
</dbReference>
<dbReference type="PANTHER" id="PTHR34387:SF1">
    <property type="entry name" value="PERIPLASMIC IMMUNOGENIC PROTEIN"/>
    <property type="match status" value="1"/>
</dbReference>
<comment type="caution">
    <text evidence="2">The sequence shown here is derived from an EMBL/GenBank/DDBJ whole genome shotgun (WGS) entry which is preliminary data.</text>
</comment>
<organism evidence="2 3">
    <name type="scientific">Sphaerotilus hippei</name>
    <dbReference type="NCBI Taxonomy" id="744406"/>
    <lineage>
        <taxon>Bacteria</taxon>
        <taxon>Pseudomonadati</taxon>
        <taxon>Pseudomonadota</taxon>
        <taxon>Betaproteobacteria</taxon>
        <taxon>Burkholderiales</taxon>
        <taxon>Sphaerotilaceae</taxon>
        <taxon>Sphaerotilus</taxon>
    </lineage>
</organism>
<evidence type="ECO:0000256" key="1">
    <source>
        <dbReference type="SAM" id="SignalP"/>
    </source>
</evidence>
<feature type="chain" id="PRO_5016455696" evidence="1">
    <location>
        <begin position="25"/>
        <end position="247"/>
    </location>
</feature>
<protein>
    <submittedName>
        <fullName evidence="2">Putative secreted protein</fullName>
    </submittedName>
</protein>
<gene>
    <name evidence="2" type="ORF">C7444_103134</name>
</gene>